<comment type="caution">
    <text evidence="3">The sequence shown here is derived from an EMBL/GenBank/DDBJ whole genome shotgun (WGS) entry which is preliminary data.</text>
</comment>
<gene>
    <name evidence="3" type="ORF">HYC85_025607</name>
</gene>
<reference evidence="3 4" key="2">
    <citation type="submission" date="2020-07" db="EMBL/GenBank/DDBJ databases">
        <title>Genome assembly of wild tea tree DASZ reveals pedigree and selection history of tea varieties.</title>
        <authorList>
            <person name="Zhang W."/>
        </authorList>
    </citation>
    <scope>NUCLEOTIDE SEQUENCE [LARGE SCALE GENOMIC DNA]</scope>
    <source>
        <strain evidence="4">cv. G240</strain>
        <tissue evidence="3">Leaf</tissue>
    </source>
</reference>
<dbReference type="InterPro" id="IPR036047">
    <property type="entry name" value="F-box-like_dom_sf"/>
</dbReference>
<keyword evidence="1" id="KW-0732">Signal</keyword>
<evidence type="ECO:0000313" key="3">
    <source>
        <dbReference type="EMBL" id="KAF5938101.1"/>
    </source>
</evidence>
<dbReference type="EMBL" id="JACBKZ010000012">
    <property type="protein sequence ID" value="KAF5938101.1"/>
    <property type="molecule type" value="Genomic_DNA"/>
</dbReference>
<evidence type="ECO:0000313" key="4">
    <source>
        <dbReference type="Proteomes" id="UP000593564"/>
    </source>
</evidence>
<dbReference type="PANTHER" id="PTHR31482">
    <property type="entry name" value="ESTS AU081301(E20138)"/>
    <property type="match status" value="1"/>
</dbReference>
<dbReference type="InterPro" id="IPR001810">
    <property type="entry name" value="F-box_dom"/>
</dbReference>
<dbReference type="Proteomes" id="UP000593564">
    <property type="component" value="Unassembled WGS sequence"/>
</dbReference>
<name>A0A7J7GDU0_CAMSI</name>
<sequence>MIFFVISCFPFILLLSKSFSLKRLQAWNTGIRVSSLSWFWIELSHFLNSSFTKNPIDITSFEVSTIPPLVNQSVSSELENMEQEEGISLLDLPELALESILERLSIAELCSMARVCSALRDRCTSDHLWGRHMKQKWGNLIGQVAFREWQWHIASSNIPTLENCREKKLFLGYASSLWHILWSRSKLRTSGEPGSSLPVDSIMARYLALESGKFWFPAQVYNREHGNIGFMLSCYDAELSYDSSTDSFKARYSTHGRRTVEENIVWDRLRAPAVDIPAHVLHVSDCLDDLNPGDHIEIQWRRNHEFPYGWWYGVVGHVESCEGSRTHCQCHNSDTVILEFKQYTPGSRWRTVAINRKHHREVGNAVDGFYGGIRKLYNDKEISIWQHLWPTKKIWKTCLVNCFGEIIYYALLQSNWRNIFDETPITRRYHKYEF</sequence>
<accession>A0A7J7GDU0</accession>
<dbReference type="Pfam" id="PF00646">
    <property type="entry name" value="F-box"/>
    <property type="match status" value="1"/>
</dbReference>
<feature type="chain" id="PRO_5029653475" description="F-box domain-containing protein" evidence="1">
    <location>
        <begin position="19"/>
        <end position="434"/>
    </location>
</feature>
<keyword evidence="4" id="KW-1185">Reference proteome</keyword>
<dbReference type="AlphaFoldDB" id="A0A7J7GDU0"/>
<dbReference type="SUPFAM" id="SSF81383">
    <property type="entry name" value="F-box domain"/>
    <property type="match status" value="1"/>
</dbReference>
<feature type="domain" description="F-box" evidence="2">
    <location>
        <begin position="86"/>
        <end position="132"/>
    </location>
</feature>
<dbReference type="PROSITE" id="PS50181">
    <property type="entry name" value="FBOX"/>
    <property type="match status" value="1"/>
</dbReference>
<reference evidence="4" key="1">
    <citation type="journal article" date="2020" name="Nat. Commun.">
        <title>Genome assembly of wild tea tree DASZ reveals pedigree and selection history of tea varieties.</title>
        <authorList>
            <person name="Zhang W."/>
            <person name="Zhang Y."/>
            <person name="Qiu H."/>
            <person name="Guo Y."/>
            <person name="Wan H."/>
            <person name="Zhang X."/>
            <person name="Scossa F."/>
            <person name="Alseekh S."/>
            <person name="Zhang Q."/>
            <person name="Wang P."/>
            <person name="Xu L."/>
            <person name="Schmidt M.H."/>
            <person name="Jia X."/>
            <person name="Li D."/>
            <person name="Zhu A."/>
            <person name="Guo F."/>
            <person name="Chen W."/>
            <person name="Ni D."/>
            <person name="Usadel B."/>
            <person name="Fernie A.R."/>
            <person name="Wen W."/>
        </authorList>
    </citation>
    <scope>NUCLEOTIDE SEQUENCE [LARGE SCALE GENOMIC DNA]</scope>
    <source>
        <strain evidence="4">cv. G240</strain>
    </source>
</reference>
<proteinExistence type="predicted"/>
<feature type="signal peptide" evidence="1">
    <location>
        <begin position="1"/>
        <end position="18"/>
    </location>
</feature>
<organism evidence="3 4">
    <name type="scientific">Camellia sinensis</name>
    <name type="common">Tea plant</name>
    <name type="synonym">Thea sinensis</name>
    <dbReference type="NCBI Taxonomy" id="4442"/>
    <lineage>
        <taxon>Eukaryota</taxon>
        <taxon>Viridiplantae</taxon>
        <taxon>Streptophyta</taxon>
        <taxon>Embryophyta</taxon>
        <taxon>Tracheophyta</taxon>
        <taxon>Spermatophyta</taxon>
        <taxon>Magnoliopsida</taxon>
        <taxon>eudicotyledons</taxon>
        <taxon>Gunneridae</taxon>
        <taxon>Pentapetalae</taxon>
        <taxon>asterids</taxon>
        <taxon>Ericales</taxon>
        <taxon>Theaceae</taxon>
        <taxon>Camellia</taxon>
    </lineage>
</organism>
<protein>
    <recommendedName>
        <fullName evidence="2">F-box domain-containing protein</fullName>
    </recommendedName>
</protein>
<evidence type="ECO:0000259" key="2">
    <source>
        <dbReference type="PROSITE" id="PS50181"/>
    </source>
</evidence>
<evidence type="ECO:0000256" key="1">
    <source>
        <dbReference type="SAM" id="SignalP"/>
    </source>
</evidence>
<dbReference type="PANTHER" id="PTHR31482:SF18">
    <property type="entry name" value="ESTS AU081301(E20138)"/>
    <property type="match status" value="1"/>
</dbReference>
<dbReference type="Gene3D" id="1.20.1280.50">
    <property type="match status" value="1"/>
</dbReference>